<dbReference type="Pfam" id="PF12399">
    <property type="entry name" value="BCA_ABC_TP_C"/>
    <property type="match status" value="1"/>
</dbReference>
<dbReference type="Gene3D" id="3.40.50.300">
    <property type="entry name" value="P-loop containing nucleotide triphosphate hydrolases"/>
    <property type="match status" value="1"/>
</dbReference>
<evidence type="ECO:0000256" key="2">
    <source>
        <dbReference type="ARBA" id="ARBA00022475"/>
    </source>
</evidence>
<dbReference type="PANTHER" id="PTHR45772">
    <property type="entry name" value="CONSERVED COMPONENT OF ABC TRANSPORTER FOR NATURAL AMINO ACIDS-RELATED"/>
    <property type="match status" value="1"/>
</dbReference>
<evidence type="ECO:0000256" key="4">
    <source>
        <dbReference type="ARBA" id="ARBA00022741"/>
    </source>
</evidence>
<dbReference type="PROSITE" id="PS50893">
    <property type="entry name" value="ABC_TRANSPORTER_2"/>
    <property type="match status" value="1"/>
</dbReference>
<name>A0A1W2ALC6_9BURK</name>
<keyword evidence="3" id="KW-0997">Cell inner membrane</keyword>
<evidence type="ECO:0000259" key="6">
    <source>
        <dbReference type="PROSITE" id="PS50893"/>
    </source>
</evidence>
<dbReference type="STRING" id="1938817.SAMN06296008_10945"/>
<dbReference type="InterPro" id="IPR003593">
    <property type="entry name" value="AAA+_ATPase"/>
</dbReference>
<dbReference type="InterPro" id="IPR003439">
    <property type="entry name" value="ABC_transporter-like_ATP-bd"/>
</dbReference>
<dbReference type="AlphaFoldDB" id="A0A1W2ALC6"/>
<dbReference type="SUPFAM" id="SSF52540">
    <property type="entry name" value="P-loop containing nucleoside triphosphate hydrolases"/>
    <property type="match status" value="1"/>
</dbReference>
<protein>
    <submittedName>
        <fullName evidence="7">Branched-chain amino acid transport system ATP-binding protein</fullName>
    </submittedName>
</protein>
<evidence type="ECO:0000256" key="3">
    <source>
        <dbReference type="ARBA" id="ARBA00022519"/>
    </source>
</evidence>
<keyword evidence="3" id="KW-0472">Membrane</keyword>
<gene>
    <name evidence="7" type="ORF">SAMN06296008_10945</name>
</gene>
<keyword evidence="5 7" id="KW-0067">ATP-binding</keyword>
<keyword evidence="4" id="KW-0547">Nucleotide-binding</keyword>
<feature type="domain" description="ABC transporter" evidence="6">
    <location>
        <begin position="6"/>
        <end position="253"/>
    </location>
</feature>
<dbReference type="GO" id="GO:0005886">
    <property type="term" value="C:plasma membrane"/>
    <property type="evidence" value="ECO:0007669"/>
    <property type="project" value="TreeGrafter"/>
</dbReference>
<evidence type="ECO:0000256" key="5">
    <source>
        <dbReference type="ARBA" id="ARBA00022840"/>
    </source>
</evidence>
<keyword evidence="1" id="KW-0813">Transport</keyword>
<dbReference type="InterPro" id="IPR051120">
    <property type="entry name" value="ABC_AA/LPS_Transport"/>
</dbReference>
<evidence type="ECO:0000256" key="1">
    <source>
        <dbReference type="ARBA" id="ARBA00022448"/>
    </source>
</evidence>
<accession>A0A1W2ALC6</accession>
<dbReference type="EMBL" id="FWXJ01000009">
    <property type="protein sequence ID" value="SMC61350.1"/>
    <property type="molecule type" value="Genomic_DNA"/>
</dbReference>
<keyword evidence="2" id="KW-1003">Cell membrane</keyword>
<dbReference type="InterPro" id="IPR032823">
    <property type="entry name" value="BCA_ABC_TP_C"/>
</dbReference>
<organism evidence="7 8">
    <name type="scientific">Polynucleobacter kasalickyi</name>
    <dbReference type="NCBI Taxonomy" id="1938817"/>
    <lineage>
        <taxon>Bacteria</taxon>
        <taxon>Pseudomonadati</taxon>
        <taxon>Pseudomonadota</taxon>
        <taxon>Betaproteobacteria</taxon>
        <taxon>Burkholderiales</taxon>
        <taxon>Burkholderiaceae</taxon>
        <taxon>Polynucleobacter</taxon>
    </lineage>
</organism>
<dbReference type="Pfam" id="PF00005">
    <property type="entry name" value="ABC_tran"/>
    <property type="match status" value="1"/>
</dbReference>
<sequence length="258" mass="28542">MSENILEVTNLCKHFGGVKAVDGISFKIPANSIQTIIGPNGAGKSTTLNLLSGVYLPTSGSIKYNGVEINTLSLHQRVHLGIARTFQKIRLFKQLSVIDNVIAGFHIHHKIPFWQYFIPAGEYKKNRLECQAQALELLDFIGLKDKANERAGSLSYGSQRMLEIARALATKPKVFMLDEPAAGLNDTEVQFLMSRLKLLQQQNMTIILVEHNMKLVMNIADQIFVMDHGEYLFDGSPAEVQSNPKVIAAYLGSEGATV</sequence>
<evidence type="ECO:0000313" key="8">
    <source>
        <dbReference type="Proteomes" id="UP000192708"/>
    </source>
</evidence>
<reference evidence="7 8" key="1">
    <citation type="submission" date="2017-04" db="EMBL/GenBank/DDBJ databases">
        <authorList>
            <person name="Afonso C.L."/>
            <person name="Miller P.J."/>
            <person name="Scott M.A."/>
            <person name="Spackman E."/>
            <person name="Goraichik I."/>
            <person name="Dimitrov K.M."/>
            <person name="Suarez D.L."/>
            <person name="Swayne D.E."/>
        </authorList>
    </citation>
    <scope>NUCLEOTIDE SEQUENCE [LARGE SCALE GENOMIC DNA]</scope>
    <source>
        <strain evidence="7 8">VK13</strain>
    </source>
</reference>
<dbReference type="InterPro" id="IPR027417">
    <property type="entry name" value="P-loop_NTPase"/>
</dbReference>
<proteinExistence type="predicted"/>
<dbReference type="RefSeq" id="WP_084283837.1">
    <property type="nucleotide sequence ID" value="NZ_FWXJ01000009.1"/>
</dbReference>
<dbReference type="GO" id="GO:0005524">
    <property type="term" value="F:ATP binding"/>
    <property type="evidence" value="ECO:0007669"/>
    <property type="project" value="UniProtKB-KW"/>
</dbReference>
<dbReference type="FunFam" id="3.40.50.300:FF:000421">
    <property type="entry name" value="Branched-chain amino acid ABC transporter ATP-binding protein"/>
    <property type="match status" value="1"/>
</dbReference>
<dbReference type="CDD" id="cd03219">
    <property type="entry name" value="ABC_Mj1267_LivG_branched"/>
    <property type="match status" value="1"/>
</dbReference>
<dbReference type="Proteomes" id="UP000192708">
    <property type="component" value="Unassembled WGS sequence"/>
</dbReference>
<dbReference type="OrthoDB" id="5291558at2"/>
<evidence type="ECO:0000313" key="7">
    <source>
        <dbReference type="EMBL" id="SMC61350.1"/>
    </source>
</evidence>
<keyword evidence="8" id="KW-1185">Reference proteome</keyword>
<dbReference type="SMART" id="SM00382">
    <property type="entry name" value="AAA"/>
    <property type="match status" value="1"/>
</dbReference>
<dbReference type="GO" id="GO:0016887">
    <property type="term" value="F:ATP hydrolysis activity"/>
    <property type="evidence" value="ECO:0007669"/>
    <property type="project" value="InterPro"/>
</dbReference>
<dbReference type="PANTHER" id="PTHR45772:SF9">
    <property type="entry name" value="CONSERVED COMPONENT OF ABC TRANSPORTER FOR NATURAL AMINO ACIDS"/>
    <property type="match status" value="1"/>
</dbReference>